<name>A0A345MVU9_9VIRU</name>
<reference evidence="1 2" key="1">
    <citation type="submission" date="2018-07" db="EMBL/GenBank/DDBJ databases">
        <title>Uncovering a Universe of Circular DNA Viruses in Animal Metagenomes.</title>
        <authorList>
            <person name="Tisza M."/>
            <person name="Buck C."/>
            <person name="Pastrana D."/>
            <person name="Welch N."/>
            <person name="Peretti A."/>
        </authorList>
    </citation>
    <scope>NUCLEOTIDE SEQUENCE [LARGE SCALE GENOMIC DNA]</scope>
    <source>
        <strain evidence="1">Ctba375</strain>
    </source>
</reference>
<evidence type="ECO:0000313" key="1">
    <source>
        <dbReference type="EMBL" id="AXH75499.1"/>
    </source>
</evidence>
<sequence>MSLILSTPAARRNLYNAFSTAARSPAVRHTAYRAANTIYRAYRRYSARRRTMRPMRAMRVQRRQPARARIGTPVGRETSRRIQVYQRLPIGSPILTRTLSASAVTEIPQGDEPQQRSRDLVNFRGVHICMDVINATSPQIPLYFNYALVNPKNNLGIDERLFFRSNASNRALPFADPNLTGLDYWCRALNNDDFNIITHKRFLLNVNGNNSSSFYGKNSVKIRRYIKIKRQLRFTQAGEDPEFCTTPIYFLYWCAPQGESSEGEAIAGITVDCRIVAYFRNPRD</sequence>
<protein>
    <submittedName>
        <fullName evidence="1">Capsid protein</fullName>
    </submittedName>
</protein>
<organism evidence="1 2">
    <name type="scientific">Cressdnaviricota sp</name>
    <dbReference type="NCBI Taxonomy" id="2748378"/>
    <lineage>
        <taxon>Viruses</taxon>
        <taxon>Monodnaviria</taxon>
        <taxon>Shotokuvirae</taxon>
        <taxon>Cressdnaviricota</taxon>
    </lineage>
</organism>
<evidence type="ECO:0000313" key="2">
    <source>
        <dbReference type="Proteomes" id="UP000279941"/>
    </source>
</evidence>
<keyword evidence="2" id="KW-1185">Reference proteome</keyword>
<dbReference type="Proteomes" id="UP000279941">
    <property type="component" value="Segment"/>
</dbReference>
<accession>A0A345MVU9</accession>
<proteinExistence type="predicted"/>
<dbReference type="EMBL" id="MH617169">
    <property type="protein sequence ID" value="AXH75499.1"/>
    <property type="molecule type" value="Genomic_DNA"/>
</dbReference>